<feature type="compositionally biased region" description="Polar residues" evidence="1">
    <location>
        <begin position="63"/>
        <end position="76"/>
    </location>
</feature>
<dbReference type="InterPro" id="IPR052521">
    <property type="entry name" value="Cell_div_SPOR-domain"/>
</dbReference>
<keyword evidence="2" id="KW-1133">Transmembrane helix</keyword>
<proteinExistence type="predicted"/>
<dbReference type="PANTHER" id="PTHR38687:SF2">
    <property type="entry name" value="CELL DIVISION PROTEIN FTSN"/>
    <property type="match status" value="1"/>
</dbReference>
<protein>
    <submittedName>
        <fullName evidence="4">Cell division protein FtsN</fullName>
    </submittedName>
</protein>
<dbReference type="GO" id="GO:0051301">
    <property type="term" value="P:cell division"/>
    <property type="evidence" value="ECO:0007669"/>
    <property type="project" value="UniProtKB-KW"/>
</dbReference>
<name>A0ABQ6GRN6_9GAMM</name>
<feature type="transmembrane region" description="Helical" evidence="2">
    <location>
        <begin position="36"/>
        <end position="53"/>
    </location>
</feature>
<evidence type="ECO:0000313" key="5">
    <source>
        <dbReference type="Proteomes" id="UP001157186"/>
    </source>
</evidence>
<feature type="region of interest" description="Disordered" evidence="1">
    <location>
        <begin position="63"/>
        <end position="83"/>
    </location>
</feature>
<keyword evidence="5" id="KW-1185">Reference proteome</keyword>
<dbReference type="PANTHER" id="PTHR38687">
    <property type="entry name" value="CELL DIVISION PROTEIN DEDD-RELATED"/>
    <property type="match status" value="1"/>
</dbReference>
<keyword evidence="2" id="KW-0472">Membrane</keyword>
<feature type="region of interest" description="Disordered" evidence="1">
    <location>
        <begin position="1"/>
        <end position="23"/>
    </location>
</feature>
<gene>
    <name evidence="4" type="primary">ftsN</name>
    <name evidence="4" type="ORF">tinsulaeT_14070</name>
</gene>
<dbReference type="InterPro" id="IPR007730">
    <property type="entry name" value="SPOR-like_dom"/>
</dbReference>
<dbReference type="InterPro" id="IPR036680">
    <property type="entry name" value="SPOR-like_sf"/>
</dbReference>
<feature type="domain" description="SPOR" evidence="3">
    <location>
        <begin position="104"/>
        <end position="183"/>
    </location>
</feature>
<accession>A0ABQ6GRN6</accession>
<keyword evidence="2" id="KW-0812">Transmembrane</keyword>
<sequence>MAHQDYISRANSPKKKHNPYKKTAETPAGIPIKLKIILLFLVIAISAFGYFLWSIKDIKPTAPSATQPAKQAQQDSKLPKPPEEKWQYMEELKSKEVDVGEYAVEEKGPYKMQCGSFRTRKQAEVMKATIAFSGLSSQISSATGSSGTWHKVYLGPYPRKRAAEKDKHKLKSNGITTCQIWLWK</sequence>
<dbReference type="PROSITE" id="PS51724">
    <property type="entry name" value="SPOR"/>
    <property type="match status" value="1"/>
</dbReference>
<comment type="caution">
    <text evidence="4">The sequence shown here is derived from an EMBL/GenBank/DDBJ whole genome shotgun (WGS) entry which is preliminary data.</text>
</comment>
<evidence type="ECO:0000313" key="4">
    <source>
        <dbReference type="EMBL" id="GLX78067.1"/>
    </source>
</evidence>
<dbReference type="RefSeq" id="WP_284243959.1">
    <property type="nucleotide sequence ID" value="NZ_BSST01000001.1"/>
</dbReference>
<keyword evidence="4" id="KW-0131">Cell cycle</keyword>
<dbReference type="Gene3D" id="3.30.70.1070">
    <property type="entry name" value="Sporulation related repeat"/>
    <property type="match status" value="1"/>
</dbReference>
<evidence type="ECO:0000256" key="2">
    <source>
        <dbReference type="SAM" id="Phobius"/>
    </source>
</evidence>
<evidence type="ECO:0000256" key="1">
    <source>
        <dbReference type="SAM" id="MobiDB-lite"/>
    </source>
</evidence>
<organism evidence="4 5">
    <name type="scientific">Thalassotalea insulae</name>
    <dbReference type="NCBI Taxonomy" id="2056778"/>
    <lineage>
        <taxon>Bacteria</taxon>
        <taxon>Pseudomonadati</taxon>
        <taxon>Pseudomonadota</taxon>
        <taxon>Gammaproteobacteria</taxon>
        <taxon>Alteromonadales</taxon>
        <taxon>Colwelliaceae</taxon>
        <taxon>Thalassotalea</taxon>
    </lineage>
</organism>
<dbReference type="Proteomes" id="UP001157186">
    <property type="component" value="Unassembled WGS sequence"/>
</dbReference>
<dbReference type="SUPFAM" id="SSF110997">
    <property type="entry name" value="Sporulation related repeat"/>
    <property type="match status" value="1"/>
</dbReference>
<reference evidence="4 5" key="1">
    <citation type="submission" date="2023-03" db="EMBL/GenBank/DDBJ databases">
        <title>Draft genome sequence of Thalassotalea insulae KCTC 62186T.</title>
        <authorList>
            <person name="Sawabe T."/>
        </authorList>
    </citation>
    <scope>NUCLEOTIDE SEQUENCE [LARGE SCALE GENOMIC DNA]</scope>
    <source>
        <strain evidence="4 5">KCTC 62186</strain>
    </source>
</reference>
<dbReference type="EMBL" id="BSST01000001">
    <property type="protein sequence ID" value="GLX78067.1"/>
    <property type="molecule type" value="Genomic_DNA"/>
</dbReference>
<evidence type="ECO:0000259" key="3">
    <source>
        <dbReference type="PROSITE" id="PS51724"/>
    </source>
</evidence>
<keyword evidence="4" id="KW-0132">Cell division</keyword>
<dbReference type="Pfam" id="PF05036">
    <property type="entry name" value="SPOR"/>
    <property type="match status" value="1"/>
</dbReference>